<dbReference type="Proteomes" id="UP001652624">
    <property type="component" value="Chromosome 23"/>
</dbReference>
<feature type="region of interest" description="Disordered" evidence="1">
    <location>
        <begin position="57"/>
        <end position="92"/>
    </location>
</feature>
<feature type="region of interest" description="Disordered" evidence="1">
    <location>
        <begin position="203"/>
        <end position="262"/>
    </location>
</feature>
<name>A0ABM3WN87_ERIEU</name>
<dbReference type="RefSeq" id="XP_060038035.1">
    <property type="nucleotide sequence ID" value="XM_060182052.1"/>
</dbReference>
<keyword evidence="2" id="KW-1185">Reference proteome</keyword>
<accession>A0ABM3WN87</accession>
<evidence type="ECO:0000313" key="2">
    <source>
        <dbReference type="Proteomes" id="UP001652624"/>
    </source>
</evidence>
<proteinExistence type="predicted"/>
<dbReference type="GeneID" id="132535574"/>
<feature type="compositionally biased region" description="Pro residues" evidence="1">
    <location>
        <begin position="238"/>
        <end position="250"/>
    </location>
</feature>
<feature type="region of interest" description="Disordered" evidence="1">
    <location>
        <begin position="130"/>
        <end position="153"/>
    </location>
</feature>
<evidence type="ECO:0000313" key="3">
    <source>
        <dbReference type="RefSeq" id="XP_060038035.1"/>
    </source>
</evidence>
<protein>
    <submittedName>
        <fullName evidence="3">Lysine-specific demethylase 6B-like isoform X1</fullName>
    </submittedName>
</protein>
<reference evidence="3" key="1">
    <citation type="submission" date="2025-08" db="UniProtKB">
        <authorList>
            <consortium name="RefSeq"/>
        </authorList>
    </citation>
    <scope>IDENTIFICATION</scope>
</reference>
<evidence type="ECO:0000256" key="1">
    <source>
        <dbReference type="SAM" id="MobiDB-lite"/>
    </source>
</evidence>
<gene>
    <name evidence="3" type="primary">LOC132535574</name>
</gene>
<sequence length="285" mass="29260">MVLCRLNCSRPSTHSLSGAPSFSTGFRWSRALNPGTQSSSARLPGALGACLPAALSNGKPQKRECRRSPNQSSGAGPLAAPPRPAAVPSLGAGLRRPVPVPATLCCVRCDRAGTQSGECVDLRARRMPGAAEGRRDSAQEASAAGQPRCAAPPPPCRLCPPRPPLVLVLRPPPPPPPSLPLAASLSPLLPLLPLPAPPPLPLSPFLSGTKQREAAGGPGKPAPACEALQVWSSLQPNGQPPAPAPAPAPGSSPRGDMLEEAPRARSRLRALWDACEGRSPSLLGL</sequence>
<organism evidence="2 3">
    <name type="scientific">Erinaceus europaeus</name>
    <name type="common">Western European hedgehog</name>
    <dbReference type="NCBI Taxonomy" id="9365"/>
    <lineage>
        <taxon>Eukaryota</taxon>
        <taxon>Metazoa</taxon>
        <taxon>Chordata</taxon>
        <taxon>Craniata</taxon>
        <taxon>Vertebrata</taxon>
        <taxon>Euteleostomi</taxon>
        <taxon>Mammalia</taxon>
        <taxon>Eutheria</taxon>
        <taxon>Laurasiatheria</taxon>
        <taxon>Eulipotyphla</taxon>
        <taxon>Erinaceidae</taxon>
        <taxon>Erinaceinae</taxon>
        <taxon>Erinaceus</taxon>
    </lineage>
</organism>